<proteinExistence type="inferred from homology"/>
<dbReference type="InterPro" id="IPR050360">
    <property type="entry name" value="MFS_Sugar_Transporters"/>
</dbReference>
<feature type="transmembrane region" description="Helical" evidence="8">
    <location>
        <begin position="142"/>
        <end position="160"/>
    </location>
</feature>
<dbReference type="AlphaFoldDB" id="A0AB34KLA2"/>
<gene>
    <name evidence="10" type="ORF">WHR41_07290</name>
</gene>
<dbReference type="NCBIfam" id="TIGR00879">
    <property type="entry name" value="SP"/>
    <property type="match status" value="1"/>
</dbReference>
<feature type="transmembrane region" description="Helical" evidence="8">
    <location>
        <begin position="432"/>
        <end position="453"/>
    </location>
</feature>
<dbReference type="PANTHER" id="PTHR48022">
    <property type="entry name" value="PLASTIDIC GLUCOSE TRANSPORTER 4"/>
    <property type="match status" value="1"/>
</dbReference>
<keyword evidence="6 8" id="KW-0472">Membrane</keyword>
<feature type="transmembrane region" description="Helical" evidence="8">
    <location>
        <begin position="371"/>
        <end position="392"/>
    </location>
</feature>
<feature type="domain" description="Major facilitator superfamily (MFS) profile" evidence="9">
    <location>
        <begin position="15"/>
        <end position="457"/>
    </location>
</feature>
<dbReference type="GO" id="GO:0016020">
    <property type="term" value="C:membrane"/>
    <property type="evidence" value="ECO:0007669"/>
    <property type="project" value="UniProtKB-SubCell"/>
</dbReference>
<dbReference type="Proteomes" id="UP000803884">
    <property type="component" value="Unassembled WGS sequence"/>
</dbReference>
<evidence type="ECO:0000313" key="11">
    <source>
        <dbReference type="Proteomes" id="UP000803884"/>
    </source>
</evidence>
<dbReference type="GO" id="GO:0005351">
    <property type="term" value="F:carbohydrate:proton symporter activity"/>
    <property type="evidence" value="ECO:0007669"/>
    <property type="project" value="TreeGrafter"/>
</dbReference>
<dbReference type="InterPro" id="IPR005828">
    <property type="entry name" value="MFS_sugar_transport-like"/>
</dbReference>
<sequence length="515" mass="57050">MRSCYGRGAPLRWAVYACCLSAFLFFGYDQGVLSGLLENPDFREQFGDPSDVITGVIVSSYCLGALIGCVINFAVGDLLGRRYMIWIAMGLIVVGASLQTSAYSVAHLIVGRIITGFGTGIDSSTVPMYQSELSKREWRGRLVSWEILFIGIGIVLAYWIDYGFSFVDGPASWRTPIAIQLTFAIAVIFIVWGLPESPRWLAKRGRVEEALEVICAVNDLSPDDEYVVAEMESIRKVIALEQHEGAQSWTSVFKKDALQTRKRVGLAWFGLFMNQLSGINLVVYYLPSALGEFVQLPRPTVLLIAGFIQLMFPIGNLLPALALDRIGRRWTMIWGCAGLSICMMMLAALLATASKAATDAGQRGPASGAVAFFFLYMLIFGGTINVVPWVYGPEILPLEARTRGTAISVSAHWLWNFFIVMISPVLINRISWGTYLIFMVLLALFIPVIYFFYPETSNLSLEDIDLIFLPTEMGGLNGNPRIRMTPEMAAERVAERGLSKEDVAEQVEKVKESDI</sequence>
<keyword evidence="3 7" id="KW-0813">Transport</keyword>
<feature type="transmembrane region" description="Helical" evidence="8">
    <location>
        <begin position="301"/>
        <end position="323"/>
    </location>
</feature>
<dbReference type="RefSeq" id="XP_069227216.1">
    <property type="nucleotide sequence ID" value="XM_069375895.1"/>
</dbReference>
<feature type="transmembrane region" description="Helical" evidence="8">
    <location>
        <begin position="264"/>
        <end position="286"/>
    </location>
</feature>
<accession>A0AB34KLA2</accession>
<dbReference type="Pfam" id="PF00083">
    <property type="entry name" value="Sugar_tr"/>
    <property type="match status" value="1"/>
</dbReference>
<dbReference type="GeneID" id="96008733"/>
<dbReference type="Gene3D" id="1.20.1250.20">
    <property type="entry name" value="MFS general substrate transporter like domains"/>
    <property type="match status" value="1"/>
</dbReference>
<feature type="transmembrane region" description="Helical" evidence="8">
    <location>
        <begin position="12"/>
        <end position="32"/>
    </location>
</feature>
<evidence type="ECO:0000256" key="5">
    <source>
        <dbReference type="ARBA" id="ARBA00022989"/>
    </source>
</evidence>
<dbReference type="PROSITE" id="PS00217">
    <property type="entry name" value="SUGAR_TRANSPORT_2"/>
    <property type="match status" value="1"/>
</dbReference>
<evidence type="ECO:0000256" key="8">
    <source>
        <dbReference type="SAM" id="Phobius"/>
    </source>
</evidence>
<dbReference type="InterPro" id="IPR005829">
    <property type="entry name" value="Sugar_transporter_CS"/>
</dbReference>
<dbReference type="InterPro" id="IPR003663">
    <property type="entry name" value="Sugar/inositol_transpt"/>
</dbReference>
<dbReference type="PANTHER" id="PTHR48022:SF72">
    <property type="entry name" value="MAJOR FACILITATOR SUPERFAMILY (MFS) PROFILE DOMAIN-CONTAINING PROTEIN-RELATED"/>
    <property type="match status" value="1"/>
</dbReference>
<dbReference type="SUPFAM" id="SSF103473">
    <property type="entry name" value="MFS general substrate transporter"/>
    <property type="match status" value="1"/>
</dbReference>
<evidence type="ECO:0000256" key="2">
    <source>
        <dbReference type="ARBA" id="ARBA00010992"/>
    </source>
</evidence>
<name>A0AB34KLA2_9PEZI</name>
<reference evidence="10 11" key="1">
    <citation type="journal article" date="2020" name="Microbiol. Resour. Announc.">
        <title>Draft Genome Sequence of a Cladosporium Species Isolated from the Mesophotic Ascidian Didemnum maculosum.</title>
        <authorList>
            <person name="Gioti A."/>
            <person name="Siaperas R."/>
            <person name="Nikolaivits E."/>
            <person name="Le Goff G."/>
            <person name="Ouazzani J."/>
            <person name="Kotoulas G."/>
            <person name="Topakas E."/>
        </authorList>
    </citation>
    <scope>NUCLEOTIDE SEQUENCE [LARGE SCALE GENOMIC DNA]</scope>
    <source>
        <strain evidence="10 11">TM138-S3</strain>
    </source>
</reference>
<evidence type="ECO:0000256" key="4">
    <source>
        <dbReference type="ARBA" id="ARBA00022692"/>
    </source>
</evidence>
<dbReference type="InterPro" id="IPR020846">
    <property type="entry name" value="MFS_dom"/>
</dbReference>
<keyword evidence="11" id="KW-1185">Reference proteome</keyword>
<protein>
    <recommendedName>
        <fullName evidence="9">Major facilitator superfamily (MFS) profile domain-containing protein</fullName>
    </recommendedName>
</protein>
<evidence type="ECO:0000259" key="9">
    <source>
        <dbReference type="PROSITE" id="PS50850"/>
    </source>
</evidence>
<keyword evidence="5 8" id="KW-1133">Transmembrane helix</keyword>
<dbReference type="InterPro" id="IPR036259">
    <property type="entry name" value="MFS_trans_sf"/>
</dbReference>
<evidence type="ECO:0000256" key="1">
    <source>
        <dbReference type="ARBA" id="ARBA00004141"/>
    </source>
</evidence>
<comment type="similarity">
    <text evidence="2 7">Belongs to the major facilitator superfamily. Sugar transporter (TC 2.A.1.1) family.</text>
</comment>
<feature type="transmembrane region" description="Helical" evidence="8">
    <location>
        <begin position="330"/>
        <end position="351"/>
    </location>
</feature>
<comment type="caution">
    <text evidence="10">The sequence shown here is derived from an EMBL/GenBank/DDBJ whole genome shotgun (WGS) entry which is preliminary data.</text>
</comment>
<dbReference type="PRINTS" id="PR00171">
    <property type="entry name" value="SUGRTRNSPORT"/>
</dbReference>
<dbReference type="PROSITE" id="PS50850">
    <property type="entry name" value="MFS"/>
    <property type="match status" value="1"/>
</dbReference>
<feature type="transmembrane region" description="Helical" evidence="8">
    <location>
        <begin position="404"/>
        <end position="426"/>
    </location>
</feature>
<comment type="subcellular location">
    <subcellularLocation>
        <location evidence="1">Membrane</location>
        <topology evidence="1">Multi-pass membrane protein</topology>
    </subcellularLocation>
</comment>
<evidence type="ECO:0000256" key="7">
    <source>
        <dbReference type="RuleBase" id="RU003346"/>
    </source>
</evidence>
<keyword evidence="4 8" id="KW-0812">Transmembrane</keyword>
<organism evidence="10 11">
    <name type="scientific">Cladosporium halotolerans</name>
    <dbReference type="NCBI Taxonomy" id="1052096"/>
    <lineage>
        <taxon>Eukaryota</taxon>
        <taxon>Fungi</taxon>
        <taxon>Dikarya</taxon>
        <taxon>Ascomycota</taxon>
        <taxon>Pezizomycotina</taxon>
        <taxon>Dothideomycetes</taxon>
        <taxon>Dothideomycetidae</taxon>
        <taxon>Cladosporiales</taxon>
        <taxon>Cladosporiaceae</taxon>
        <taxon>Cladosporium</taxon>
    </lineage>
</organism>
<evidence type="ECO:0000256" key="6">
    <source>
        <dbReference type="ARBA" id="ARBA00023136"/>
    </source>
</evidence>
<feature type="transmembrane region" description="Helical" evidence="8">
    <location>
        <begin position="172"/>
        <end position="194"/>
    </location>
</feature>
<feature type="transmembrane region" description="Helical" evidence="8">
    <location>
        <begin position="52"/>
        <end position="76"/>
    </location>
</feature>
<dbReference type="EMBL" id="JAAQHG020000028">
    <property type="protein sequence ID" value="KAL1584110.1"/>
    <property type="molecule type" value="Genomic_DNA"/>
</dbReference>
<evidence type="ECO:0000256" key="3">
    <source>
        <dbReference type="ARBA" id="ARBA00022448"/>
    </source>
</evidence>
<dbReference type="FunFam" id="1.20.1250.20:FF:000090">
    <property type="entry name" value="MFS sugar transporter, putative"/>
    <property type="match status" value="1"/>
</dbReference>
<evidence type="ECO:0000313" key="10">
    <source>
        <dbReference type="EMBL" id="KAL1584110.1"/>
    </source>
</evidence>